<gene>
    <name evidence="1" type="ORF">AFUS01_LOCUS13090</name>
</gene>
<accession>A0A8J2JPJ4</accession>
<organism evidence="1 2">
    <name type="scientific">Allacma fusca</name>
    <dbReference type="NCBI Taxonomy" id="39272"/>
    <lineage>
        <taxon>Eukaryota</taxon>
        <taxon>Metazoa</taxon>
        <taxon>Ecdysozoa</taxon>
        <taxon>Arthropoda</taxon>
        <taxon>Hexapoda</taxon>
        <taxon>Collembola</taxon>
        <taxon>Symphypleona</taxon>
        <taxon>Sminthuridae</taxon>
        <taxon>Allacma</taxon>
    </lineage>
</organism>
<feature type="non-terminal residue" evidence="1">
    <location>
        <position position="1"/>
    </location>
</feature>
<evidence type="ECO:0000313" key="1">
    <source>
        <dbReference type="EMBL" id="CAG7724046.1"/>
    </source>
</evidence>
<reference evidence="1" key="1">
    <citation type="submission" date="2021-06" db="EMBL/GenBank/DDBJ databases">
        <authorList>
            <person name="Hodson N. C."/>
            <person name="Mongue J. A."/>
            <person name="Jaron S. K."/>
        </authorList>
    </citation>
    <scope>NUCLEOTIDE SEQUENCE</scope>
</reference>
<dbReference type="EMBL" id="CAJVCH010105202">
    <property type="protein sequence ID" value="CAG7724046.1"/>
    <property type="molecule type" value="Genomic_DNA"/>
</dbReference>
<name>A0A8J2JPJ4_9HEXA</name>
<sequence length="275" mass="31048">QNICAQMETSNVITFPIWRHLRNSQLKPDSCEDCTLKCHATISPNSVLSKWFEIPIHSCLFRDPRWRYKCDTRFLPGEFFIDLHLWTLDEIAPIVATLYSPLEPMVNLSPRSKQALEAIQSNLSEYGLDIVIPEMETVSEPILQRQTLEKFKCLEVQQDCITDRKSFHYIISTGELIPCCKHCTFSGLNEELQEHVRAIHGSQLQIESSGSELLCIESGPAEEFPTSLNGSNSAQVSKLLASTPINNSATVTLSARCRPIIELVDESRAQGKVWV</sequence>
<dbReference type="AlphaFoldDB" id="A0A8J2JPJ4"/>
<comment type="caution">
    <text evidence="1">The sequence shown here is derived from an EMBL/GenBank/DDBJ whole genome shotgun (WGS) entry which is preliminary data.</text>
</comment>
<proteinExistence type="predicted"/>
<protein>
    <submittedName>
        <fullName evidence="1">Uncharacterized protein</fullName>
    </submittedName>
</protein>
<evidence type="ECO:0000313" key="2">
    <source>
        <dbReference type="Proteomes" id="UP000708208"/>
    </source>
</evidence>
<keyword evidence="2" id="KW-1185">Reference proteome</keyword>
<dbReference type="Proteomes" id="UP000708208">
    <property type="component" value="Unassembled WGS sequence"/>
</dbReference>